<name>A0A1W0X3Z9_HYPEX</name>
<dbReference type="OrthoDB" id="6221744at2759"/>
<evidence type="ECO:0000256" key="1">
    <source>
        <dbReference type="SAM" id="MobiDB-lite"/>
    </source>
</evidence>
<dbReference type="Proteomes" id="UP000192578">
    <property type="component" value="Unassembled WGS sequence"/>
</dbReference>
<evidence type="ECO:0000313" key="2">
    <source>
        <dbReference type="EMBL" id="OQV22158.1"/>
    </source>
</evidence>
<dbReference type="EMBL" id="MTYJ01000019">
    <property type="protein sequence ID" value="OQV22158.1"/>
    <property type="molecule type" value="Genomic_DNA"/>
</dbReference>
<accession>A0A1W0X3Z9</accession>
<evidence type="ECO:0000313" key="3">
    <source>
        <dbReference type="Proteomes" id="UP000192578"/>
    </source>
</evidence>
<keyword evidence="3" id="KW-1185">Reference proteome</keyword>
<proteinExistence type="predicted"/>
<dbReference type="Gene3D" id="1.10.246.140">
    <property type="match status" value="1"/>
</dbReference>
<feature type="region of interest" description="Disordered" evidence="1">
    <location>
        <begin position="1"/>
        <end position="55"/>
    </location>
</feature>
<comment type="caution">
    <text evidence="2">The sequence shown here is derived from an EMBL/GenBank/DDBJ whole genome shotgun (WGS) entry which is preliminary data.</text>
</comment>
<gene>
    <name evidence="2" type="ORF">BV898_04004</name>
</gene>
<organism evidence="2 3">
    <name type="scientific">Hypsibius exemplaris</name>
    <name type="common">Freshwater tardigrade</name>
    <dbReference type="NCBI Taxonomy" id="2072580"/>
    <lineage>
        <taxon>Eukaryota</taxon>
        <taxon>Metazoa</taxon>
        <taxon>Ecdysozoa</taxon>
        <taxon>Tardigrada</taxon>
        <taxon>Eutardigrada</taxon>
        <taxon>Parachela</taxon>
        <taxon>Hypsibioidea</taxon>
        <taxon>Hypsibiidae</taxon>
        <taxon>Hypsibius</taxon>
    </lineage>
</organism>
<protein>
    <submittedName>
        <fullName evidence="2">Uncharacterized protein</fullName>
    </submittedName>
</protein>
<dbReference type="AlphaFoldDB" id="A0A1W0X3Z9"/>
<dbReference type="InterPro" id="IPR038212">
    <property type="entry name" value="TF_EnY2_sf"/>
</dbReference>
<sequence>MSSAFDLLNKRAPLSSQKSDESNGSSRKRRLLEDLVDEDESPRSPARSKDSRWQPVEENLKNVVAVLEPARPSLKETAAAVDRKTKELTDWIAGRLENHSWNTSNRDIFRGKLTTYQSVQINGHEKNLADVLVKDVGTAARQKVPDELKKDLVASVQEFLKNNESVLRYFHHRSRGST</sequence>
<reference evidence="3" key="1">
    <citation type="submission" date="2017-01" db="EMBL/GenBank/DDBJ databases">
        <title>Comparative genomics of anhydrobiosis in the tardigrade Hypsibius dujardini.</title>
        <authorList>
            <person name="Yoshida Y."/>
            <person name="Koutsovoulos G."/>
            <person name="Laetsch D."/>
            <person name="Stevens L."/>
            <person name="Kumar S."/>
            <person name="Horikawa D."/>
            <person name="Ishino K."/>
            <person name="Komine S."/>
            <person name="Tomita M."/>
            <person name="Blaxter M."/>
            <person name="Arakawa K."/>
        </authorList>
    </citation>
    <scope>NUCLEOTIDE SEQUENCE [LARGE SCALE GENOMIC DNA]</scope>
    <source>
        <strain evidence="3">Z151</strain>
    </source>
</reference>
<feature type="compositionally biased region" description="Polar residues" evidence="1">
    <location>
        <begin position="14"/>
        <end position="25"/>
    </location>
</feature>